<dbReference type="InterPro" id="IPR013087">
    <property type="entry name" value="Znf_C2H2_type"/>
</dbReference>
<evidence type="ECO:0000259" key="12">
    <source>
        <dbReference type="PROSITE" id="PS50097"/>
    </source>
</evidence>
<dbReference type="InterPro" id="IPR036236">
    <property type="entry name" value="Znf_C2H2_sf"/>
</dbReference>
<evidence type="ECO:0000256" key="7">
    <source>
        <dbReference type="ARBA" id="ARBA00023125"/>
    </source>
</evidence>
<dbReference type="GeneID" id="8230113"/>
<comment type="subcellular location">
    <subcellularLocation>
        <location evidence="1">Nucleus</location>
    </subcellularLocation>
</comment>
<dbReference type="PANTHER" id="PTHR45993">
    <property type="entry name" value="B-CELL LYMPHOMA/LEUKEMIA 11"/>
    <property type="match status" value="1"/>
</dbReference>
<dbReference type="InParanoid" id="E0VT69"/>
<feature type="compositionally biased region" description="Basic and acidic residues" evidence="11">
    <location>
        <begin position="272"/>
        <end position="284"/>
    </location>
</feature>
<feature type="compositionally biased region" description="Polar residues" evidence="11">
    <location>
        <begin position="243"/>
        <end position="267"/>
    </location>
</feature>
<dbReference type="SUPFAM" id="SSF54695">
    <property type="entry name" value="POZ domain"/>
    <property type="match status" value="1"/>
</dbReference>
<dbReference type="Pfam" id="PF00651">
    <property type="entry name" value="BTB"/>
    <property type="match status" value="1"/>
</dbReference>
<evidence type="ECO:0000256" key="9">
    <source>
        <dbReference type="ARBA" id="ARBA00023242"/>
    </source>
</evidence>
<keyword evidence="6" id="KW-0805">Transcription regulation</keyword>
<feature type="region of interest" description="Disordered" evidence="11">
    <location>
        <begin position="438"/>
        <end position="467"/>
    </location>
</feature>
<dbReference type="FunCoup" id="E0VT69">
    <property type="interactions" value="414"/>
</dbReference>
<dbReference type="VEuPathDB" id="VectorBase:PHUM427690"/>
<evidence type="ECO:0000256" key="8">
    <source>
        <dbReference type="ARBA" id="ARBA00023163"/>
    </source>
</evidence>
<feature type="domain" description="C2H2-type" evidence="13">
    <location>
        <begin position="505"/>
        <end position="528"/>
    </location>
</feature>
<evidence type="ECO:0000256" key="11">
    <source>
        <dbReference type="SAM" id="MobiDB-lite"/>
    </source>
</evidence>
<dbReference type="InterPro" id="IPR011333">
    <property type="entry name" value="SKP1/BTB/POZ_sf"/>
</dbReference>
<evidence type="ECO:0000256" key="4">
    <source>
        <dbReference type="ARBA" id="ARBA00022771"/>
    </source>
</evidence>
<dbReference type="FunFam" id="3.30.160.60:FF:002034">
    <property type="entry name" value="transcription factor Ken"/>
    <property type="match status" value="1"/>
</dbReference>
<dbReference type="GO" id="GO:0000978">
    <property type="term" value="F:RNA polymerase II cis-regulatory region sequence-specific DNA binding"/>
    <property type="evidence" value="ECO:0007669"/>
    <property type="project" value="TreeGrafter"/>
</dbReference>
<dbReference type="SMART" id="SM00225">
    <property type="entry name" value="BTB"/>
    <property type="match status" value="1"/>
</dbReference>
<feature type="compositionally biased region" description="Acidic residues" evidence="11">
    <location>
        <begin position="204"/>
        <end position="223"/>
    </location>
</feature>
<dbReference type="EMBL" id="AAZO01005227">
    <property type="status" value="NOT_ANNOTATED_CDS"/>
    <property type="molecule type" value="Genomic_DNA"/>
</dbReference>
<protein>
    <submittedName>
        <fullName evidence="14 15">Ken, putative</fullName>
    </submittedName>
</protein>
<feature type="domain" description="BTB" evidence="12">
    <location>
        <begin position="34"/>
        <end position="104"/>
    </location>
</feature>
<reference evidence="14" key="1">
    <citation type="submission" date="2007-04" db="EMBL/GenBank/DDBJ databases">
        <title>Annotation of Pediculus humanus corporis strain USDA.</title>
        <authorList>
            <person name="Kirkness E."/>
            <person name="Hannick L."/>
            <person name="Hass B."/>
            <person name="Bruggner R."/>
            <person name="Lawson D."/>
            <person name="Bidwell S."/>
            <person name="Joardar V."/>
            <person name="Caler E."/>
            <person name="Walenz B."/>
            <person name="Inman J."/>
            <person name="Schobel S."/>
            <person name="Galinsky K."/>
            <person name="Amedeo P."/>
            <person name="Strausberg R."/>
        </authorList>
    </citation>
    <scope>NUCLEOTIDE SEQUENCE</scope>
    <source>
        <strain evidence="14">USDA</strain>
    </source>
</reference>
<proteinExistence type="predicted"/>
<dbReference type="SUPFAM" id="SSF57667">
    <property type="entry name" value="beta-beta-alpha zinc fingers"/>
    <property type="match status" value="1"/>
</dbReference>
<name>E0VT69_PEDHC</name>
<dbReference type="KEGG" id="phu:Phum_PHUM427690"/>
<dbReference type="PROSITE" id="PS00028">
    <property type="entry name" value="ZINC_FINGER_C2H2_1"/>
    <property type="match status" value="3"/>
</dbReference>
<dbReference type="Proteomes" id="UP000009046">
    <property type="component" value="Unassembled WGS sequence"/>
</dbReference>
<dbReference type="STRING" id="121224.E0VT69"/>
<evidence type="ECO:0000313" key="15">
    <source>
        <dbReference type="EnsemblMetazoa" id="PHUM427690-PA"/>
    </source>
</evidence>
<evidence type="ECO:0000256" key="10">
    <source>
        <dbReference type="PROSITE-ProRule" id="PRU00042"/>
    </source>
</evidence>
<dbReference type="Gene3D" id="3.30.160.60">
    <property type="entry name" value="Classic Zinc Finger"/>
    <property type="match status" value="2"/>
</dbReference>
<dbReference type="GO" id="GO:0005634">
    <property type="term" value="C:nucleus"/>
    <property type="evidence" value="ECO:0007669"/>
    <property type="project" value="UniProtKB-SubCell"/>
</dbReference>
<reference evidence="15" key="3">
    <citation type="submission" date="2021-02" db="UniProtKB">
        <authorList>
            <consortium name="EnsemblMetazoa"/>
        </authorList>
    </citation>
    <scope>IDENTIFICATION</scope>
    <source>
        <strain evidence="15">USDA</strain>
    </source>
</reference>
<dbReference type="PROSITE" id="PS50157">
    <property type="entry name" value="ZINC_FINGER_C2H2_2"/>
    <property type="match status" value="2"/>
</dbReference>
<evidence type="ECO:0000256" key="1">
    <source>
        <dbReference type="ARBA" id="ARBA00004123"/>
    </source>
</evidence>
<keyword evidence="7" id="KW-0238">DNA-binding</keyword>
<organism>
    <name type="scientific">Pediculus humanus subsp. corporis</name>
    <name type="common">Body louse</name>
    <dbReference type="NCBI Taxonomy" id="121224"/>
    <lineage>
        <taxon>Eukaryota</taxon>
        <taxon>Metazoa</taxon>
        <taxon>Ecdysozoa</taxon>
        <taxon>Arthropoda</taxon>
        <taxon>Hexapoda</taxon>
        <taxon>Insecta</taxon>
        <taxon>Pterygota</taxon>
        <taxon>Neoptera</taxon>
        <taxon>Paraneoptera</taxon>
        <taxon>Psocodea</taxon>
        <taxon>Troctomorpha</taxon>
        <taxon>Phthiraptera</taxon>
        <taxon>Anoplura</taxon>
        <taxon>Pediculidae</taxon>
        <taxon>Pediculus</taxon>
    </lineage>
</organism>
<dbReference type="eggNOG" id="KOG1721">
    <property type="taxonomic scope" value="Eukaryota"/>
</dbReference>
<dbReference type="OMA" id="QQFVYQW"/>
<dbReference type="PANTHER" id="PTHR45993:SF7">
    <property type="entry name" value="TRANSCRIPTION FACTOR KEN"/>
    <property type="match status" value="1"/>
</dbReference>
<keyword evidence="9" id="KW-0539">Nucleus</keyword>
<dbReference type="GO" id="GO:0006357">
    <property type="term" value="P:regulation of transcription by RNA polymerase II"/>
    <property type="evidence" value="ECO:0007669"/>
    <property type="project" value="TreeGrafter"/>
</dbReference>
<evidence type="ECO:0000256" key="6">
    <source>
        <dbReference type="ARBA" id="ARBA00023015"/>
    </source>
</evidence>
<keyword evidence="8" id="KW-0804">Transcription</keyword>
<keyword evidence="5" id="KW-0862">Zinc</keyword>
<evidence type="ECO:0000259" key="13">
    <source>
        <dbReference type="PROSITE" id="PS50157"/>
    </source>
</evidence>
<dbReference type="InterPro" id="IPR051497">
    <property type="entry name" value="Dev/Hematopoietic_TF"/>
</dbReference>
<feature type="region of interest" description="Disordered" evidence="11">
    <location>
        <begin position="204"/>
        <end position="284"/>
    </location>
</feature>
<keyword evidence="2" id="KW-0479">Metal-binding</keyword>
<reference evidence="14" key="2">
    <citation type="submission" date="2007-04" db="EMBL/GenBank/DDBJ databases">
        <title>The genome of the human body louse.</title>
        <authorList>
            <consortium name="The Human Body Louse Genome Consortium"/>
            <person name="Kirkness E."/>
            <person name="Walenz B."/>
            <person name="Hass B."/>
            <person name="Bruggner R."/>
            <person name="Strausberg R."/>
        </authorList>
    </citation>
    <scope>NUCLEOTIDE SEQUENCE</scope>
    <source>
        <strain evidence="14">USDA</strain>
    </source>
</reference>
<dbReference type="Pfam" id="PF00096">
    <property type="entry name" value="zf-C2H2"/>
    <property type="match status" value="1"/>
</dbReference>
<accession>E0VT69</accession>
<dbReference type="AlphaFoldDB" id="E0VT69"/>
<evidence type="ECO:0000313" key="14">
    <source>
        <dbReference type="EMBL" id="EEB16575.1"/>
    </source>
</evidence>
<dbReference type="HOGENOM" id="CLU_019233_0_0_1"/>
<evidence type="ECO:0000256" key="2">
    <source>
        <dbReference type="ARBA" id="ARBA00022723"/>
    </source>
</evidence>
<dbReference type="CTD" id="8230113"/>
<dbReference type="GO" id="GO:0008270">
    <property type="term" value="F:zinc ion binding"/>
    <property type="evidence" value="ECO:0007669"/>
    <property type="project" value="UniProtKB-KW"/>
</dbReference>
<feature type="domain" description="C2H2-type" evidence="13">
    <location>
        <begin position="477"/>
        <end position="504"/>
    </location>
</feature>
<keyword evidence="4 10" id="KW-0863">Zinc-finger</keyword>
<gene>
    <name evidence="15" type="primary">8230113</name>
    <name evidence="14" type="ORF">Phum_PHUM427690</name>
</gene>
<keyword evidence="3" id="KW-0677">Repeat</keyword>
<dbReference type="OrthoDB" id="8117402at2759"/>
<evidence type="ECO:0000313" key="16">
    <source>
        <dbReference type="Proteomes" id="UP000009046"/>
    </source>
</evidence>
<dbReference type="GO" id="GO:0003700">
    <property type="term" value="F:DNA-binding transcription factor activity"/>
    <property type="evidence" value="ECO:0007669"/>
    <property type="project" value="TreeGrafter"/>
</dbReference>
<dbReference type="InterPro" id="IPR000210">
    <property type="entry name" value="BTB/POZ_dom"/>
</dbReference>
<sequence length="573" mass="64800">MFADKSGLLTLHYGKHHVTLVDEIKLWFLDENFTDVVIKVKKSKILLKAHRLILASCSPLIRKILDNNITHSIDNLTIYFPGIKASSMRHLLNFLYTGQTCLKEVEIKELRELIKLLDIKTDIWDETPQCAPFLGNTGTQVPFNNNKDYGDSTTSTNDMMGVSDDKIQSESVNLSKDIVLSIDQKKSDSIVLFAEELSIKVDVDENSLDDDDDGEVDDDEDDAAERSGGELHISPNEEDSRSPESPSNVGTSRKQILTRRSSLNPVNLTVEKNGRRNSIDEKNVDQDQDYEKVIFPFLSTTRTKGAKKYDEENETDDEFTGVTRIPQNIPESYLVTPHRKRRPGFHNSPNQSIPFVPFYFSRDFPLQGNVYRSIDGSIDRSPNEREKSPNDFHLVKESLENPWTSYAALRHSYNSGTRASFDGRSGSGGLTLVDSSRKDPALLQVNNPNDVQETKARSSSSPVQGTNTSKIQQLREYKCEYCGKQFGMSWNLKTHLRVHTGEKPFACRLCVAMFKQKAHLLKHLCSVHRNVISEGSGKFNCCFCPVSFENLQELIRHLSGPHNNLLLSKNLHD</sequence>
<dbReference type="SMART" id="SM00355">
    <property type="entry name" value="ZnF_C2H2"/>
    <property type="match status" value="3"/>
</dbReference>
<dbReference type="Gene3D" id="3.30.710.10">
    <property type="entry name" value="Potassium Channel Kv1.1, Chain A"/>
    <property type="match status" value="1"/>
</dbReference>
<evidence type="ECO:0000256" key="5">
    <source>
        <dbReference type="ARBA" id="ARBA00022833"/>
    </source>
</evidence>
<dbReference type="EMBL" id="DS235760">
    <property type="protein sequence ID" value="EEB16575.1"/>
    <property type="molecule type" value="Genomic_DNA"/>
</dbReference>
<dbReference type="EnsemblMetazoa" id="PHUM427690-RA">
    <property type="protein sequence ID" value="PHUM427690-PA"/>
    <property type="gene ID" value="PHUM427690"/>
</dbReference>
<dbReference type="RefSeq" id="XP_002429313.1">
    <property type="nucleotide sequence ID" value="XM_002429268.1"/>
</dbReference>
<keyword evidence="16" id="KW-1185">Reference proteome</keyword>
<dbReference type="PROSITE" id="PS50097">
    <property type="entry name" value="BTB"/>
    <property type="match status" value="1"/>
</dbReference>
<evidence type="ECO:0000256" key="3">
    <source>
        <dbReference type="ARBA" id="ARBA00022737"/>
    </source>
</evidence>
<feature type="compositionally biased region" description="Polar residues" evidence="11">
    <location>
        <begin position="444"/>
        <end position="467"/>
    </location>
</feature>
<dbReference type="FunFam" id="3.30.160.60:FF:002059">
    <property type="entry name" value="transcription factor Ken"/>
    <property type="match status" value="1"/>
</dbReference>